<evidence type="ECO:0000313" key="4">
    <source>
        <dbReference type="EMBL" id="KAF5830349.1"/>
    </source>
</evidence>
<sequence length="434" mass="48323">MLLRLRSRDGLERVEIDDNATVAMLKQVINQKLNIPLHDMHLSKNPNLLASKAPQDIADLDNGSKCLKAVGVNHGDMLYMLYSGERQVQPAFKRSWLDVRPLGHATTAAEIAAKQPRISRQEEAMVASLSFDRDAANHFQSYVQSALAFSIKRGGFIYGTVDDSMNVKAEIVYEPPQDGTSMHLTLHRDTEEEKQVDFLAGLLGMKKMAQLASSPHALHGMPQVGWVYNQSTEERDFIMHADEVKQVAMMQDEIGDYCTTVIVSWEPASEEVPSGQVHFEAFQCSKQCVQLTKEGWLQSTPEGEKPGGVVQLRNPQDPGQEGPVMIASRDASEADVDYFLCAVKILDHSGPLSTQFPIENRLIPQTKSDLQDVLKEGGPSRPYVERLSDFHLLLWLSKQPNLDSNDMTLLCDAIRNRAPVLEGYRVIIDSIAGL</sequence>
<dbReference type="CDD" id="cd17055">
    <property type="entry name" value="Ubl_AtNPL4_like"/>
    <property type="match status" value="1"/>
</dbReference>
<evidence type="ECO:0000259" key="3">
    <source>
        <dbReference type="Pfam" id="PF11543"/>
    </source>
</evidence>
<dbReference type="PANTHER" id="PTHR12710:SF0">
    <property type="entry name" value="NUCLEAR PROTEIN LOCALIZATION PROTEIN 4 HOMOLOG"/>
    <property type="match status" value="1"/>
</dbReference>
<proteinExistence type="predicted"/>
<feature type="domain" description="Nuclear pore localisation protein Npl4 ubiquitin-like" evidence="3">
    <location>
        <begin position="1"/>
        <end position="80"/>
    </location>
</feature>
<feature type="domain" description="Nuclear pore localisation protein NPL4 C-terminal" evidence="2">
    <location>
        <begin position="155"/>
        <end position="300"/>
    </location>
</feature>
<keyword evidence="5" id="KW-1185">Reference proteome</keyword>
<dbReference type="InterPro" id="IPR016563">
    <property type="entry name" value="Npl4"/>
</dbReference>
<feature type="domain" description="Nuclear pore localisation protein NPL4 C-terminal" evidence="2">
    <location>
        <begin position="353"/>
        <end position="417"/>
    </location>
</feature>
<dbReference type="PANTHER" id="PTHR12710">
    <property type="entry name" value="NUCLEAR PROTEIN LOCALIZATION 4"/>
    <property type="match status" value="1"/>
</dbReference>
<dbReference type="InterPro" id="IPR029071">
    <property type="entry name" value="Ubiquitin-like_domsf"/>
</dbReference>
<dbReference type="InterPro" id="IPR007717">
    <property type="entry name" value="NPL4_C"/>
</dbReference>
<dbReference type="EMBL" id="MU070052">
    <property type="protein sequence ID" value="KAF5830349.1"/>
    <property type="molecule type" value="Genomic_DNA"/>
</dbReference>
<dbReference type="SUPFAM" id="SSF54236">
    <property type="entry name" value="Ubiquitin-like"/>
    <property type="match status" value="1"/>
</dbReference>
<evidence type="ECO:0000313" key="5">
    <source>
        <dbReference type="Proteomes" id="UP000815325"/>
    </source>
</evidence>
<feature type="region of interest" description="Disordered" evidence="1">
    <location>
        <begin position="299"/>
        <end position="320"/>
    </location>
</feature>
<organism evidence="4 5">
    <name type="scientific">Dunaliella salina</name>
    <name type="common">Green alga</name>
    <name type="synonym">Protococcus salinus</name>
    <dbReference type="NCBI Taxonomy" id="3046"/>
    <lineage>
        <taxon>Eukaryota</taxon>
        <taxon>Viridiplantae</taxon>
        <taxon>Chlorophyta</taxon>
        <taxon>core chlorophytes</taxon>
        <taxon>Chlorophyceae</taxon>
        <taxon>CS clade</taxon>
        <taxon>Chlamydomonadales</taxon>
        <taxon>Dunaliellaceae</taxon>
        <taxon>Dunaliella</taxon>
    </lineage>
</organism>
<evidence type="ECO:0000259" key="2">
    <source>
        <dbReference type="Pfam" id="PF05021"/>
    </source>
</evidence>
<dbReference type="Pfam" id="PF11543">
    <property type="entry name" value="UN_NPL4"/>
    <property type="match status" value="1"/>
</dbReference>
<evidence type="ECO:0000256" key="1">
    <source>
        <dbReference type="SAM" id="MobiDB-lite"/>
    </source>
</evidence>
<dbReference type="Proteomes" id="UP000815325">
    <property type="component" value="Unassembled WGS sequence"/>
</dbReference>
<reference evidence="4" key="1">
    <citation type="submission" date="2017-08" db="EMBL/GenBank/DDBJ databases">
        <authorList>
            <person name="Polle J.E."/>
            <person name="Barry K."/>
            <person name="Cushman J."/>
            <person name="Schmutz J."/>
            <person name="Tran D."/>
            <person name="Hathwaick L.T."/>
            <person name="Yim W.C."/>
            <person name="Jenkins J."/>
            <person name="Mckie-Krisberg Z.M."/>
            <person name="Prochnik S."/>
            <person name="Lindquist E."/>
            <person name="Dockter R.B."/>
            <person name="Adam C."/>
            <person name="Molina H."/>
            <person name="Bunkerborg J."/>
            <person name="Jin E."/>
            <person name="Buchheim M."/>
            <person name="Magnuson J."/>
        </authorList>
    </citation>
    <scope>NUCLEOTIDE SEQUENCE</scope>
    <source>
        <strain evidence="4">CCAP 19/18</strain>
    </source>
</reference>
<gene>
    <name evidence="4" type="ORF">DUNSADRAFT_14690</name>
</gene>
<dbReference type="Gene3D" id="3.10.20.90">
    <property type="entry name" value="Phosphatidylinositol 3-kinase Catalytic Subunit, Chain A, domain 1"/>
    <property type="match status" value="1"/>
</dbReference>
<comment type="caution">
    <text evidence="4">The sequence shown here is derived from an EMBL/GenBank/DDBJ whole genome shotgun (WGS) entry which is preliminary data.</text>
</comment>
<dbReference type="Pfam" id="PF05021">
    <property type="entry name" value="NPL4"/>
    <property type="match status" value="2"/>
</dbReference>
<accession>A0ABQ7G6V4</accession>
<name>A0ABQ7G6V4_DUNSA</name>
<protein>
    <submittedName>
        <fullName evidence="4">NPL4 family-domain-containing protein</fullName>
    </submittedName>
</protein>
<dbReference type="InterPro" id="IPR024682">
    <property type="entry name" value="Npl4_Ub-like_dom"/>
</dbReference>